<dbReference type="PROSITE" id="PS00503">
    <property type="entry name" value="PECTINESTERASE_2"/>
    <property type="match status" value="1"/>
</dbReference>
<dbReference type="GO" id="GO:0045490">
    <property type="term" value="P:pectin catabolic process"/>
    <property type="evidence" value="ECO:0007669"/>
    <property type="project" value="UniProtKB-UniRule"/>
</dbReference>
<gene>
    <name evidence="8" type="ORF">HPP92_005419</name>
</gene>
<evidence type="ECO:0000313" key="8">
    <source>
        <dbReference type="EMBL" id="KAG0494425.1"/>
    </source>
</evidence>
<evidence type="ECO:0000256" key="4">
    <source>
        <dbReference type="PROSITE-ProRule" id="PRU10040"/>
    </source>
</evidence>
<sequence length="129" mass="14199">MGFQNAAGAAKQQAVALLAVADFAAFTIASSASPRHPLRPPLRQFYRECNIYGTVDFIFGNAAVVFQSCNILPRAPTRPTGHDHGSRKDRPNQNTGISIHNCTIWPQRNWLLLWSTSADHGSPIRLPFS</sequence>
<evidence type="ECO:0000256" key="1">
    <source>
        <dbReference type="ARBA" id="ARBA00005184"/>
    </source>
</evidence>
<comment type="caution">
    <text evidence="8">The sequence shown here is derived from an EMBL/GenBank/DDBJ whole genome shotgun (WGS) entry which is preliminary data.</text>
</comment>
<dbReference type="Proteomes" id="UP000639772">
    <property type="component" value="Unassembled WGS sequence"/>
</dbReference>
<evidence type="ECO:0000256" key="5">
    <source>
        <dbReference type="RuleBase" id="RU000589"/>
    </source>
</evidence>
<comment type="catalytic activity">
    <reaction evidence="5">
        <text>[(1-&gt;4)-alpha-D-galacturonosyl methyl ester](n) + n H2O = [(1-&gt;4)-alpha-D-galacturonosyl](n) + n methanol + n H(+)</text>
        <dbReference type="Rhea" id="RHEA:22380"/>
        <dbReference type="Rhea" id="RHEA-COMP:14570"/>
        <dbReference type="Rhea" id="RHEA-COMP:14573"/>
        <dbReference type="ChEBI" id="CHEBI:15377"/>
        <dbReference type="ChEBI" id="CHEBI:15378"/>
        <dbReference type="ChEBI" id="CHEBI:17790"/>
        <dbReference type="ChEBI" id="CHEBI:140522"/>
        <dbReference type="ChEBI" id="CHEBI:140523"/>
        <dbReference type="EC" id="3.1.1.11"/>
    </reaction>
</comment>
<keyword evidence="3 5" id="KW-0063">Aspartyl esterase</keyword>
<dbReference type="GO" id="GO:0030599">
    <property type="term" value="F:pectinesterase activity"/>
    <property type="evidence" value="ECO:0007669"/>
    <property type="project" value="UniProtKB-UniRule"/>
</dbReference>
<feature type="region of interest" description="Disordered" evidence="6">
    <location>
        <begin position="76"/>
        <end position="95"/>
    </location>
</feature>
<dbReference type="InterPro" id="IPR011050">
    <property type="entry name" value="Pectin_lyase_fold/virulence"/>
</dbReference>
<dbReference type="EC" id="3.1.1.11" evidence="5"/>
<evidence type="ECO:0000256" key="2">
    <source>
        <dbReference type="ARBA" id="ARBA00022801"/>
    </source>
</evidence>
<dbReference type="SUPFAM" id="SSF51126">
    <property type="entry name" value="Pectin lyase-like"/>
    <property type="match status" value="1"/>
</dbReference>
<evidence type="ECO:0000256" key="3">
    <source>
        <dbReference type="ARBA" id="ARBA00023085"/>
    </source>
</evidence>
<comment type="pathway">
    <text evidence="1 5">Glycan metabolism; pectin degradation; 2-dehydro-3-deoxy-D-gluconate from pectin: step 1/5.</text>
</comment>
<dbReference type="OrthoDB" id="2019149at2759"/>
<evidence type="ECO:0000313" key="9">
    <source>
        <dbReference type="Proteomes" id="UP000639772"/>
    </source>
</evidence>
<dbReference type="Gene3D" id="2.160.20.10">
    <property type="entry name" value="Single-stranded right-handed beta-helix, Pectin lyase-like"/>
    <property type="match status" value="1"/>
</dbReference>
<name>A0A835VEV3_VANPL</name>
<feature type="active site" evidence="4">
    <location>
        <position position="56"/>
    </location>
</feature>
<dbReference type="GO" id="GO:0042545">
    <property type="term" value="P:cell wall modification"/>
    <property type="evidence" value="ECO:0007669"/>
    <property type="project" value="UniProtKB-UniRule"/>
</dbReference>
<dbReference type="Pfam" id="PF01095">
    <property type="entry name" value="Pectinesterase"/>
    <property type="match status" value="1"/>
</dbReference>
<accession>A0A835VEV3</accession>
<protein>
    <recommendedName>
        <fullName evidence="5">Pectinesterase</fullName>
        <ecNumber evidence="5">3.1.1.11</ecNumber>
    </recommendedName>
</protein>
<dbReference type="PANTHER" id="PTHR31707">
    <property type="entry name" value="PECTINESTERASE"/>
    <property type="match status" value="1"/>
</dbReference>
<proteinExistence type="predicted"/>
<evidence type="ECO:0000259" key="7">
    <source>
        <dbReference type="Pfam" id="PF01095"/>
    </source>
</evidence>
<keyword evidence="2 5" id="KW-0378">Hydrolase</keyword>
<dbReference type="InterPro" id="IPR033131">
    <property type="entry name" value="Pectinesterase_Asp_AS"/>
</dbReference>
<evidence type="ECO:0000256" key="6">
    <source>
        <dbReference type="SAM" id="MobiDB-lite"/>
    </source>
</evidence>
<dbReference type="InterPro" id="IPR012334">
    <property type="entry name" value="Pectin_lyas_fold"/>
</dbReference>
<dbReference type="AlphaFoldDB" id="A0A835VEV3"/>
<dbReference type="EMBL" id="JADCNM010000002">
    <property type="protein sequence ID" value="KAG0494425.1"/>
    <property type="molecule type" value="Genomic_DNA"/>
</dbReference>
<dbReference type="UniPathway" id="UPA00545">
    <property type="reaction ID" value="UER00823"/>
</dbReference>
<organism evidence="8 9">
    <name type="scientific">Vanilla planifolia</name>
    <name type="common">Vanilla</name>
    <dbReference type="NCBI Taxonomy" id="51239"/>
    <lineage>
        <taxon>Eukaryota</taxon>
        <taxon>Viridiplantae</taxon>
        <taxon>Streptophyta</taxon>
        <taxon>Embryophyta</taxon>
        <taxon>Tracheophyta</taxon>
        <taxon>Spermatophyta</taxon>
        <taxon>Magnoliopsida</taxon>
        <taxon>Liliopsida</taxon>
        <taxon>Asparagales</taxon>
        <taxon>Orchidaceae</taxon>
        <taxon>Vanilloideae</taxon>
        <taxon>Vanilleae</taxon>
        <taxon>Vanilla</taxon>
    </lineage>
</organism>
<feature type="domain" description="Pectinesterase catalytic" evidence="7">
    <location>
        <begin position="1"/>
        <end position="110"/>
    </location>
</feature>
<reference evidence="8 9" key="1">
    <citation type="journal article" date="2020" name="Nat. Food">
        <title>A phased Vanilla planifolia genome enables genetic improvement of flavour and production.</title>
        <authorList>
            <person name="Hasing T."/>
            <person name="Tang H."/>
            <person name="Brym M."/>
            <person name="Khazi F."/>
            <person name="Huang T."/>
            <person name="Chambers A.H."/>
        </authorList>
    </citation>
    <scope>NUCLEOTIDE SEQUENCE [LARGE SCALE GENOMIC DNA]</scope>
    <source>
        <tissue evidence="8">Leaf</tissue>
    </source>
</reference>
<feature type="compositionally biased region" description="Basic and acidic residues" evidence="6">
    <location>
        <begin position="80"/>
        <end position="91"/>
    </location>
</feature>
<dbReference type="InterPro" id="IPR000070">
    <property type="entry name" value="Pectinesterase_cat"/>
</dbReference>